<feature type="compositionally biased region" description="Low complexity" evidence="6">
    <location>
        <begin position="79"/>
        <end position="93"/>
    </location>
</feature>
<evidence type="ECO:0000256" key="2">
    <source>
        <dbReference type="ARBA" id="ARBA00023015"/>
    </source>
</evidence>
<dbReference type="InterPro" id="IPR039425">
    <property type="entry name" value="RNA_pol_sigma-70-like"/>
</dbReference>
<dbReference type="InterPro" id="IPR014284">
    <property type="entry name" value="RNA_pol_sigma-70_dom"/>
</dbReference>
<evidence type="ECO:0000256" key="3">
    <source>
        <dbReference type="ARBA" id="ARBA00023082"/>
    </source>
</evidence>
<dbReference type="InterPro" id="IPR036388">
    <property type="entry name" value="WH-like_DNA-bd_sf"/>
</dbReference>
<dbReference type="Gene3D" id="1.10.1740.10">
    <property type="match status" value="1"/>
</dbReference>
<gene>
    <name evidence="9" type="primary">sigE_31</name>
    <name evidence="9" type="ORF">OJF2_38010</name>
</gene>
<evidence type="ECO:0000256" key="1">
    <source>
        <dbReference type="ARBA" id="ARBA00010641"/>
    </source>
</evidence>
<evidence type="ECO:0000313" key="10">
    <source>
        <dbReference type="Proteomes" id="UP000324233"/>
    </source>
</evidence>
<dbReference type="SUPFAM" id="SSF88659">
    <property type="entry name" value="Sigma3 and sigma4 domains of RNA polymerase sigma factors"/>
    <property type="match status" value="1"/>
</dbReference>
<dbReference type="InterPro" id="IPR013324">
    <property type="entry name" value="RNA_pol_sigma_r3/r4-like"/>
</dbReference>
<evidence type="ECO:0000256" key="4">
    <source>
        <dbReference type="ARBA" id="ARBA00023125"/>
    </source>
</evidence>
<dbReference type="GO" id="GO:0003677">
    <property type="term" value="F:DNA binding"/>
    <property type="evidence" value="ECO:0007669"/>
    <property type="project" value="UniProtKB-KW"/>
</dbReference>
<evidence type="ECO:0000256" key="5">
    <source>
        <dbReference type="ARBA" id="ARBA00023163"/>
    </source>
</evidence>
<comment type="similarity">
    <text evidence="1">Belongs to the sigma-70 factor family. ECF subfamily.</text>
</comment>
<evidence type="ECO:0000313" key="9">
    <source>
        <dbReference type="EMBL" id="QEH35253.1"/>
    </source>
</evidence>
<dbReference type="AlphaFoldDB" id="A0A5B9W3Q8"/>
<dbReference type="PANTHER" id="PTHR43133:SF8">
    <property type="entry name" value="RNA POLYMERASE SIGMA FACTOR HI_1459-RELATED"/>
    <property type="match status" value="1"/>
</dbReference>
<proteinExistence type="inferred from homology"/>
<dbReference type="NCBIfam" id="TIGR02937">
    <property type="entry name" value="sigma70-ECF"/>
    <property type="match status" value="1"/>
</dbReference>
<feature type="domain" description="RNA polymerase sigma factor 70 region 4 type 2" evidence="8">
    <location>
        <begin position="110"/>
        <end position="162"/>
    </location>
</feature>
<name>A0A5B9W3Q8_9BACT</name>
<dbReference type="GO" id="GO:0016987">
    <property type="term" value="F:sigma factor activity"/>
    <property type="evidence" value="ECO:0007669"/>
    <property type="project" value="UniProtKB-KW"/>
</dbReference>
<dbReference type="OrthoDB" id="290488at2"/>
<keyword evidence="5" id="KW-0804">Transcription</keyword>
<protein>
    <submittedName>
        <fullName evidence="9">ECF RNA polymerase sigma factor SigE</fullName>
    </submittedName>
</protein>
<dbReference type="SUPFAM" id="SSF88946">
    <property type="entry name" value="Sigma2 domain of RNA polymerase sigma factors"/>
    <property type="match status" value="1"/>
</dbReference>
<dbReference type="Pfam" id="PF08281">
    <property type="entry name" value="Sigma70_r4_2"/>
    <property type="match status" value="1"/>
</dbReference>
<dbReference type="KEGG" id="agv:OJF2_38010"/>
<sequence>MPDWREILEGDGPAAWRAAYRLVGNRADADECFQEACLAAVEVSRREDVRSWRALLVRLATARAVDRLRARARARRRASAGGREAAGSWDSLPDPSPPPEDVAEEHELAESLRDALGRIPARQAEAFCLHGLEGLGYRDVARRMGVSVGLVGVLIHRARARLRALLAAYHTPPSHAPSVLPSAGKEPS</sequence>
<evidence type="ECO:0000259" key="8">
    <source>
        <dbReference type="Pfam" id="PF08281"/>
    </source>
</evidence>
<keyword evidence="4" id="KW-0238">DNA-binding</keyword>
<evidence type="ECO:0000256" key="6">
    <source>
        <dbReference type="SAM" id="MobiDB-lite"/>
    </source>
</evidence>
<evidence type="ECO:0000259" key="7">
    <source>
        <dbReference type="Pfam" id="PF04542"/>
    </source>
</evidence>
<dbReference type="InterPro" id="IPR007627">
    <property type="entry name" value="RNA_pol_sigma70_r2"/>
</dbReference>
<accession>A0A5B9W3Q8</accession>
<dbReference type="InterPro" id="IPR013325">
    <property type="entry name" value="RNA_pol_sigma_r2"/>
</dbReference>
<dbReference type="Gene3D" id="1.10.10.10">
    <property type="entry name" value="Winged helix-like DNA-binding domain superfamily/Winged helix DNA-binding domain"/>
    <property type="match status" value="1"/>
</dbReference>
<dbReference type="RefSeq" id="WP_148595074.1">
    <property type="nucleotide sequence ID" value="NZ_CP042997.1"/>
</dbReference>
<feature type="domain" description="RNA polymerase sigma-70 region 2" evidence="7">
    <location>
        <begin position="13"/>
        <end position="73"/>
    </location>
</feature>
<organism evidence="9 10">
    <name type="scientific">Aquisphaera giovannonii</name>
    <dbReference type="NCBI Taxonomy" id="406548"/>
    <lineage>
        <taxon>Bacteria</taxon>
        <taxon>Pseudomonadati</taxon>
        <taxon>Planctomycetota</taxon>
        <taxon>Planctomycetia</taxon>
        <taxon>Isosphaerales</taxon>
        <taxon>Isosphaeraceae</taxon>
        <taxon>Aquisphaera</taxon>
    </lineage>
</organism>
<keyword evidence="3" id="KW-0731">Sigma factor</keyword>
<dbReference type="Proteomes" id="UP000324233">
    <property type="component" value="Chromosome"/>
</dbReference>
<keyword evidence="2" id="KW-0805">Transcription regulation</keyword>
<dbReference type="Pfam" id="PF04542">
    <property type="entry name" value="Sigma70_r2"/>
    <property type="match status" value="1"/>
</dbReference>
<dbReference type="GO" id="GO:0006352">
    <property type="term" value="P:DNA-templated transcription initiation"/>
    <property type="evidence" value="ECO:0007669"/>
    <property type="project" value="InterPro"/>
</dbReference>
<feature type="region of interest" description="Disordered" evidence="6">
    <location>
        <begin position="78"/>
        <end position="107"/>
    </location>
</feature>
<keyword evidence="10" id="KW-1185">Reference proteome</keyword>
<dbReference type="InterPro" id="IPR013249">
    <property type="entry name" value="RNA_pol_sigma70_r4_t2"/>
</dbReference>
<dbReference type="PANTHER" id="PTHR43133">
    <property type="entry name" value="RNA POLYMERASE ECF-TYPE SIGMA FACTO"/>
    <property type="match status" value="1"/>
</dbReference>
<dbReference type="EMBL" id="CP042997">
    <property type="protein sequence ID" value="QEH35253.1"/>
    <property type="molecule type" value="Genomic_DNA"/>
</dbReference>
<reference evidence="9 10" key="1">
    <citation type="submission" date="2019-08" db="EMBL/GenBank/DDBJ databases">
        <title>Deep-cultivation of Planctomycetes and their phenomic and genomic characterization uncovers novel biology.</title>
        <authorList>
            <person name="Wiegand S."/>
            <person name="Jogler M."/>
            <person name="Boedeker C."/>
            <person name="Pinto D."/>
            <person name="Vollmers J."/>
            <person name="Rivas-Marin E."/>
            <person name="Kohn T."/>
            <person name="Peeters S.H."/>
            <person name="Heuer A."/>
            <person name="Rast P."/>
            <person name="Oberbeckmann S."/>
            <person name="Bunk B."/>
            <person name="Jeske O."/>
            <person name="Meyerdierks A."/>
            <person name="Storesund J.E."/>
            <person name="Kallscheuer N."/>
            <person name="Luecker S."/>
            <person name="Lage O.M."/>
            <person name="Pohl T."/>
            <person name="Merkel B.J."/>
            <person name="Hornburger P."/>
            <person name="Mueller R.-W."/>
            <person name="Bruemmer F."/>
            <person name="Labrenz M."/>
            <person name="Spormann A.M."/>
            <person name="Op den Camp H."/>
            <person name="Overmann J."/>
            <person name="Amann R."/>
            <person name="Jetten M.S.M."/>
            <person name="Mascher T."/>
            <person name="Medema M.H."/>
            <person name="Devos D.P."/>
            <person name="Kaster A.-K."/>
            <person name="Ovreas L."/>
            <person name="Rohde M."/>
            <person name="Galperin M.Y."/>
            <person name="Jogler C."/>
        </authorList>
    </citation>
    <scope>NUCLEOTIDE SEQUENCE [LARGE SCALE GENOMIC DNA]</scope>
    <source>
        <strain evidence="9 10">OJF2</strain>
    </source>
</reference>